<feature type="transmembrane region" description="Helical" evidence="3">
    <location>
        <begin position="21"/>
        <end position="43"/>
    </location>
</feature>
<evidence type="ECO:0000313" key="6">
    <source>
        <dbReference type="Proteomes" id="UP000321816"/>
    </source>
</evidence>
<dbReference type="Gene3D" id="3.60.21.10">
    <property type="match status" value="1"/>
</dbReference>
<dbReference type="PANTHER" id="PTHR33393">
    <property type="entry name" value="POLYGLUTAMINE SYNTHESIS ACCESSORY PROTEIN RV0574C-RELATED"/>
    <property type="match status" value="1"/>
</dbReference>
<dbReference type="EMBL" id="CP144914">
    <property type="protein sequence ID" value="WWD80600.1"/>
    <property type="molecule type" value="Genomic_DNA"/>
</dbReference>
<dbReference type="Proteomes" id="UP000321816">
    <property type="component" value="Chromosome"/>
</dbReference>
<reference evidence="5 6" key="1">
    <citation type="submission" date="2024-01" db="EMBL/GenBank/DDBJ databases">
        <title>Complete Genome Sequence of Alkalicoccus halolimnae BZ-SZ-XJ29T, a Moderately Halophilic Bacterium Isolated from a Salt Lake.</title>
        <authorList>
            <person name="Zhao B."/>
        </authorList>
    </citation>
    <scope>NUCLEOTIDE SEQUENCE [LARGE SCALE GENOMIC DNA]</scope>
    <source>
        <strain evidence="5 6">BZ-SZ-XJ29</strain>
    </source>
</reference>
<dbReference type="GO" id="GO:0016787">
    <property type="term" value="F:hydrolase activity"/>
    <property type="evidence" value="ECO:0007669"/>
    <property type="project" value="UniProtKB-KW"/>
</dbReference>
<dbReference type="AlphaFoldDB" id="A0A5C7FCV4"/>
<feature type="region of interest" description="Disordered" evidence="2">
    <location>
        <begin position="198"/>
        <end position="226"/>
    </location>
</feature>
<organism evidence="5 6">
    <name type="scientific">Alkalicoccus halolimnae</name>
    <dbReference type="NCBI Taxonomy" id="1667239"/>
    <lineage>
        <taxon>Bacteria</taxon>
        <taxon>Bacillati</taxon>
        <taxon>Bacillota</taxon>
        <taxon>Bacilli</taxon>
        <taxon>Bacillales</taxon>
        <taxon>Bacillaceae</taxon>
        <taxon>Alkalicoccus</taxon>
    </lineage>
</organism>
<evidence type="ECO:0000313" key="5">
    <source>
        <dbReference type="EMBL" id="WWD80600.1"/>
    </source>
</evidence>
<dbReference type="EC" id="3.1.-.-" evidence="5"/>
<keyword evidence="3" id="KW-1133">Transmembrane helix</keyword>
<comment type="similarity">
    <text evidence="1">Belongs to the CapA family.</text>
</comment>
<feature type="domain" description="Capsule synthesis protein CapA" evidence="4">
    <location>
        <begin position="60"/>
        <end position="362"/>
    </location>
</feature>
<dbReference type="OrthoDB" id="9810906at2"/>
<dbReference type="PANTHER" id="PTHR33393:SF11">
    <property type="entry name" value="POLYGLUTAMINE SYNTHESIS ACCESSORY PROTEIN RV0574C-RELATED"/>
    <property type="match status" value="1"/>
</dbReference>
<dbReference type="InterPro" id="IPR019079">
    <property type="entry name" value="Capsule_synth_CapA"/>
</dbReference>
<sequence length="449" mass="50520">MERKYTFQERMKLMQIKHKKTALRDSLIVFAVIAIPFFGYSMFIPGEVPEETREDNVDYRMTMVGDMMMGRHVLDAANQSGENIDRVFNYVRPFLDDSDYVTGNFENPVIDDEDPEIEAQIEDAELHNKNIHFYAQPDSLAAVEAAGFDSISVANNHALDYGDLSLQQTLEHGAQTNLELLGIGDALGIDPYPDRQEYLSEEEASEEFSEPEPVENSDGSEREALDASRVETFENEAGVRFGIIGFTDVFVRGFSASDYVGGVFTSDVHLPELRQRLLDAKAPLEDGGLGVDVLMVHTHWGAEYQVGFNERQEELARYMTNYGADMIIGHHSHVLEPISIVEGRDGHRSLVMNSLGNFVFDQGWSRTKESAMAQLDFLEDGSKEVSFVPLSISESMPRETAGVLKSYQDFRIFRTLRKEIDSDYWDVENGRLKIDLDAAGIMEGVDTTS</sequence>
<evidence type="ECO:0000259" key="4">
    <source>
        <dbReference type="SMART" id="SM00854"/>
    </source>
</evidence>
<dbReference type="SUPFAM" id="SSF56300">
    <property type="entry name" value="Metallo-dependent phosphatases"/>
    <property type="match status" value="1"/>
</dbReference>
<name>A0A5C7FCV4_9BACI</name>
<gene>
    <name evidence="5" type="ORF">FTX54_003255</name>
</gene>
<evidence type="ECO:0000256" key="3">
    <source>
        <dbReference type="SAM" id="Phobius"/>
    </source>
</evidence>
<dbReference type="InterPro" id="IPR029052">
    <property type="entry name" value="Metallo-depent_PP-like"/>
</dbReference>
<keyword evidence="3" id="KW-0812">Transmembrane</keyword>
<dbReference type="Pfam" id="PF09587">
    <property type="entry name" value="PGA_cap"/>
    <property type="match status" value="2"/>
</dbReference>
<evidence type="ECO:0000256" key="2">
    <source>
        <dbReference type="SAM" id="MobiDB-lite"/>
    </source>
</evidence>
<dbReference type="InterPro" id="IPR052169">
    <property type="entry name" value="CW_Biosynth-Accessory"/>
</dbReference>
<evidence type="ECO:0000256" key="1">
    <source>
        <dbReference type="ARBA" id="ARBA00005662"/>
    </source>
</evidence>
<keyword evidence="5" id="KW-0378">Hydrolase</keyword>
<keyword evidence="6" id="KW-1185">Reference proteome</keyword>
<accession>A0A5C7FCV4</accession>
<feature type="compositionally biased region" description="Acidic residues" evidence="2">
    <location>
        <begin position="199"/>
        <end position="215"/>
    </location>
</feature>
<proteinExistence type="inferred from homology"/>
<dbReference type="RefSeq" id="WP_147805069.1">
    <property type="nucleotide sequence ID" value="NZ_CP144914.1"/>
</dbReference>
<keyword evidence="3" id="KW-0472">Membrane</keyword>
<protein>
    <submittedName>
        <fullName evidence="5">CapA family protein</fullName>
        <ecNumber evidence="5">3.1.-.-</ecNumber>
    </submittedName>
</protein>
<dbReference type="KEGG" id="ahal:FTX54_003255"/>
<dbReference type="SMART" id="SM00854">
    <property type="entry name" value="PGA_cap"/>
    <property type="match status" value="1"/>
</dbReference>
<dbReference type="CDD" id="cd07381">
    <property type="entry name" value="MPP_CapA"/>
    <property type="match status" value="1"/>
</dbReference>